<dbReference type="EMBL" id="FOXH01000006">
    <property type="protein sequence ID" value="SFP84864.1"/>
    <property type="molecule type" value="Genomic_DNA"/>
</dbReference>
<dbReference type="SMART" id="SM00388">
    <property type="entry name" value="HisKA"/>
    <property type="match status" value="1"/>
</dbReference>
<dbReference type="PROSITE" id="PS50109">
    <property type="entry name" value="HIS_KIN"/>
    <property type="match status" value="1"/>
</dbReference>
<dbReference type="AlphaFoldDB" id="A0A1I5TP33"/>
<dbReference type="InterPro" id="IPR003594">
    <property type="entry name" value="HATPase_dom"/>
</dbReference>
<sequence length="422" mass="49014">MKLFRKTILYLFLASLPIALIGTGVLYWLIHKEIIHEIDELMQSDLKKVEENLMKTNPESIQLTDWNENPGITIVPDNIYIPQTLKDTIQGKPGKRHKTVPVRQLKATVKTNHHNYLVVIRQRYDEFEEMARKLSVTVVVCFLILTGILVLVELWVSRQLWKPFHAIIRQLSNYRIEQQELKDLEAGNTEEFKLLAQTLQQMTQSIRNQFLLQKQFTENASHEIQTPIAIISAELESLLQVQNLPEKQLLHIRKSSEALRRLTQLNKSLLLLTKIENNQFSEQINLNISELVENTLLLYEDFSEHKNLQVIQEILPEQFLKINPHLAEILVGNLLKNAIRYNHPGGKVICQVENNSLRIKNTGEPLPFPEKLLFSRFVKHPKYNESTGLGLAIVRQISETYHLKLSYEFDAVNAEHIFTVSW</sequence>
<dbReference type="Pfam" id="PF02518">
    <property type="entry name" value="HATPase_c"/>
    <property type="match status" value="1"/>
</dbReference>
<dbReference type="InterPro" id="IPR005467">
    <property type="entry name" value="His_kinase_dom"/>
</dbReference>
<dbReference type="Gene3D" id="3.30.565.10">
    <property type="entry name" value="Histidine kinase-like ATPase, C-terminal domain"/>
    <property type="match status" value="1"/>
</dbReference>
<keyword evidence="8" id="KW-0472">Membrane</keyword>
<dbReference type="InterPro" id="IPR036890">
    <property type="entry name" value="HATPase_C_sf"/>
</dbReference>
<organism evidence="10 11">
    <name type="scientific">Pseudarcicella hirudinis</name>
    <dbReference type="NCBI Taxonomy" id="1079859"/>
    <lineage>
        <taxon>Bacteria</taxon>
        <taxon>Pseudomonadati</taxon>
        <taxon>Bacteroidota</taxon>
        <taxon>Cytophagia</taxon>
        <taxon>Cytophagales</taxon>
        <taxon>Flectobacillaceae</taxon>
        <taxon>Pseudarcicella</taxon>
    </lineage>
</organism>
<evidence type="ECO:0000256" key="6">
    <source>
        <dbReference type="ARBA" id="ARBA00022777"/>
    </source>
</evidence>
<dbReference type="GO" id="GO:0005886">
    <property type="term" value="C:plasma membrane"/>
    <property type="evidence" value="ECO:0007669"/>
    <property type="project" value="TreeGrafter"/>
</dbReference>
<dbReference type="Pfam" id="PF00512">
    <property type="entry name" value="HisKA"/>
    <property type="match status" value="1"/>
</dbReference>
<reference evidence="10 11" key="1">
    <citation type="submission" date="2016-10" db="EMBL/GenBank/DDBJ databases">
        <authorList>
            <person name="de Groot N.N."/>
        </authorList>
    </citation>
    <scope>NUCLEOTIDE SEQUENCE [LARGE SCALE GENOMIC DNA]</scope>
    <source>
        <strain evidence="11">E92,LMG 26720,CCM 7988</strain>
    </source>
</reference>
<dbReference type="SUPFAM" id="SSF47384">
    <property type="entry name" value="Homodimeric domain of signal transducing histidine kinase"/>
    <property type="match status" value="1"/>
</dbReference>
<keyword evidence="4" id="KW-0808">Transferase</keyword>
<dbReference type="InterPro" id="IPR003661">
    <property type="entry name" value="HisK_dim/P_dom"/>
</dbReference>
<evidence type="ECO:0000256" key="5">
    <source>
        <dbReference type="ARBA" id="ARBA00022692"/>
    </source>
</evidence>
<dbReference type="STRING" id="1079859.SAMN04515674_106137"/>
<dbReference type="SUPFAM" id="SSF55874">
    <property type="entry name" value="ATPase domain of HSP90 chaperone/DNA topoisomerase II/histidine kinase"/>
    <property type="match status" value="1"/>
</dbReference>
<dbReference type="Gene3D" id="6.10.340.10">
    <property type="match status" value="1"/>
</dbReference>
<evidence type="ECO:0000256" key="1">
    <source>
        <dbReference type="ARBA" id="ARBA00000085"/>
    </source>
</evidence>
<dbReference type="OrthoDB" id="1522504at2"/>
<evidence type="ECO:0000256" key="4">
    <source>
        <dbReference type="ARBA" id="ARBA00022679"/>
    </source>
</evidence>
<evidence type="ECO:0000313" key="11">
    <source>
        <dbReference type="Proteomes" id="UP000199306"/>
    </source>
</evidence>
<keyword evidence="3" id="KW-0597">Phosphoprotein</keyword>
<dbReference type="CDD" id="cd00082">
    <property type="entry name" value="HisKA"/>
    <property type="match status" value="1"/>
</dbReference>
<evidence type="ECO:0000256" key="8">
    <source>
        <dbReference type="SAM" id="Phobius"/>
    </source>
</evidence>
<dbReference type="EC" id="2.7.13.3" evidence="2"/>
<keyword evidence="6 10" id="KW-0418">Kinase</keyword>
<keyword evidence="5 8" id="KW-0812">Transmembrane</keyword>
<evidence type="ECO:0000256" key="2">
    <source>
        <dbReference type="ARBA" id="ARBA00012438"/>
    </source>
</evidence>
<evidence type="ECO:0000259" key="9">
    <source>
        <dbReference type="PROSITE" id="PS50109"/>
    </source>
</evidence>
<gene>
    <name evidence="10" type="ORF">SAMN04515674_106137</name>
</gene>
<dbReference type="Gene3D" id="1.10.287.130">
    <property type="match status" value="1"/>
</dbReference>
<dbReference type="RefSeq" id="WP_092017314.1">
    <property type="nucleotide sequence ID" value="NZ_FOXH01000006.1"/>
</dbReference>
<evidence type="ECO:0000256" key="7">
    <source>
        <dbReference type="ARBA" id="ARBA00022989"/>
    </source>
</evidence>
<dbReference type="InterPro" id="IPR036097">
    <property type="entry name" value="HisK_dim/P_sf"/>
</dbReference>
<dbReference type="PANTHER" id="PTHR45436">
    <property type="entry name" value="SENSOR HISTIDINE KINASE YKOH"/>
    <property type="match status" value="1"/>
</dbReference>
<dbReference type="SMART" id="SM00387">
    <property type="entry name" value="HATPase_c"/>
    <property type="match status" value="1"/>
</dbReference>
<dbReference type="GO" id="GO:0000155">
    <property type="term" value="F:phosphorelay sensor kinase activity"/>
    <property type="evidence" value="ECO:0007669"/>
    <property type="project" value="InterPro"/>
</dbReference>
<dbReference type="Proteomes" id="UP000199306">
    <property type="component" value="Unassembled WGS sequence"/>
</dbReference>
<feature type="domain" description="Histidine kinase" evidence="9">
    <location>
        <begin position="219"/>
        <end position="422"/>
    </location>
</feature>
<evidence type="ECO:0000313" key="10">
    <source>
        <dbReference type="EMBL" id="SFP84864.1"/>
    </source>
</evidence>
<dbReference type="PANTHER" id="PTHR45436:SF5">
    <property type="entry name" value="SENSOR HISTIDINE KINASE TRCS"/>
    <property type="match status" value="1"/>
</dbReference>
<dbReference type="InterPro" id="IPR050428">
    <property type="entry name" value="TCS_sensor_his_kinase"/>
</dbReference>
<proteinExistence type="predicted"/>
<comment type="catalytic activity">
    <reaction evidence="1">
        <text>ATP + protein L-histidine = ADP + protein N-phospho-L-histidine.</text>
        <dbReference type="EC" id="2.7.13.3"/>
    </reaction>
</comment>
<feature type="transmembrane region" description="Helical" evidence="8">
    <location>
        <begin position="134"/>
        <end position="156"/>
    </location>
</feature>
<protein>
    <recommendedName>
        <fullName evidence="2">histidine kinase</fullName>
        <ecNumber evidence="2">2.7.13.3</ecNumber>
    </recommendedName>
</protein>
<feature type="transmembrane region" description="Helical" evidence="8">
    <location>
        <begin position="7"/>
        <end position="30"/>
    </location>
</feature>
<keyword evidence="7 8" id="KW-1133">Transmembrane helix</keyword>
<name>A0A1I5TP33_9BACT</name>
<evidence type="ECO:0000256" key="3">
    <source>
        <dbReference type="ARBA" id="ARBA00022553"/>
    </source>
</evidence>
<keyword evidence="11" id="KW-1185">Reference proteome</keyword>
<accession>A0A1I5TP33</accession>